<evidence type="ECO:0000256" key="4">
    <source>
        <dbReference type="ARBA" id="ARBA00022475"/>
    </source>
</evidence>
<keyword evidence="10" id="KW-1185">Reference proteome</keyword>
<feature type="transmembrane region" description="Helical" evidence="8">
    <location>
        <begin position="80"/>
        <end position="100"/>
    </location>
</feature>
<keyword evidence="5 8" id="KW-0812">Transmembrane</keyword>
<evidence type="ECO:0000256" key="8">
    <source>
        <dbReference type="SAM" id="Phobius"/>
    </source>
</evidence>
<feature type="transmembrane region" description="Helical" evidence="8">
    <location>
        <begin position="170"/>
        <end position="194"/>
    </location>
</feature>
<feature type="transmembrane region" description="Helical" evidence="8">
    <location>
        <begin position="214"/>
        <end position="236"/>
    </location>
</feature>
<evidence type="ECO:0000313" key="10">
    <source>
        <dbReference type="Proteomes" id="UP001501565"/>
    </source>
</evidence>
<evidence type="ECO:0000256" key="7">
    <source>
        <dbReference type="ARBA" id="ARBA00023136"/>
    </source>
</evidence>
<dbReference type="Gene3D" id="1.10.3470.10">
    <property type="entry name" value="ABC transporter involved in vitamin B12 uptake, BtuC"/>
    <property type="match status" value="1"/>
</dbReference>
<feature type="transmembrane region" description="Helical" evidence="8">
    <location>
        <begin position="263"/>
        <end position="290"/>
    </location>
</feature>
<dbReference type="CDD" id="cd06550">
    <property type="entry name" value="TM_ABC_iron-siderophores_like"/>
    <property type="match status" value="1"/>
</dbReference>
<feature type="transmembrane region" description="Helical" evidence="8">
    <location>
        <begin position="302"/>
        <end position="322"/>
    </location>
</feature>
<dbReference type="Proteomes" id="UP001501565">
    <property type="component" value="Unassembled WGS sequence"/>
</dbReference>
<keyword evidence="3" id="KW-0813">Transport</keyword>
<proteinExistence type="inferred from homology"/>
<evidence type="ECO:0000256" key="2">
    <source>
        <dbReference type="ARBA" id="ARBA00007935"/>
    </source>
</evidence>
<feature type="transmembrane region" description="Helical" evidence="8">
    <location>
        <begin position="112"/>
        <end position="132"/>
    </location>
</feature>
<keyword evidence="6 8" id="KW-1133">Transmembrane helix</keyword>
<dbReference type="PANTHER" id="PTHR30472:SF25">
    <property type="entry name" value="ABC TRANSPORTER PERMEASE PROTEIN MJ0876-RELATED"/>
    <property type="match status" value="1"/>
</dbReference>
<evidence type="ECO:0000256" key="3">
    <source>
        <dbReference type="ARBA" id="ARBA00022448"/>
    </source>
</evidence>
<keyword evidence="4" id="KW-1003">Cell membrane</keyword>
<accession>A0ABP7N4C7</accession>
<organism evidence="9 10">
    <name type="scientific">Litoribacillus peritrichatus</name>
    <dbReference type="NCBI Taxonomy" id="718191"/>
    <lineage>
        <taxon>Bacteria</taxon>
        <taxon>Pseudomonadati</taxon>
        <taxon>Pseudomonadota</taxon>
        <taxon>Gammaproteobacteria</taxon>
        <taxon>Oceanospirillales</taxon>
        <taxon>Oceanospirillaceae</taxon>
        <taxon>Litoribacillus</taxon>
    </lineage>
</organism>
<feature type="transmembrane region" description="Helical" evidence="8">
    <location>
        <begin position="12"/>
        <end position="32"/>
    </location>
</feature>
<keyword evidence="7 8" id="KW-0472">Membrane</keyword>
<feature type="transmembrane region" description="Helical" evidence="8">
    <location>
        <begin position="138"/>
        <end position="158"/>
    </location>
</feature>
<evidence type="ECO:0000256" key="5">
    <source>
        <dbReference type="ARBA" id="ARBA00022692"/>
    </source>
</evidence>
<evidence type="ECO:0000313" key="9">
    <source>
        <dbReference type="EMBL" id="GAA3936239.1"/>
    </source>
</evidence>
<comment type="similarity">
    <text evidence="2">Belongs to the binding-protein-dependent transport system permease family. FecCD subfamily.</text>
</comment>
<gene>
    <name evidence="9" type="ORF">GCM10022277_35860</name>
</gene>
<dbReference type="PANTHER" id="PTHR30472">
    <property type="entry name" value="FERRIC ENTEROBACTIN TRANSPORT SYSTEM PERMEASE PROTEIN"/>
    <property type="match status" value="1"/>
</dbReference>
<name>A0ABP7N4C7_9GAMM</name>
<dbReference type="RefSeq" id="WP_344799986.1">
    <property type="nucleotide sequence ID" value="NZ_BAABBN010000012.1"/>
</dbReference>
<evidence type="ECO:0000256" key="1">
    <source>
        <dbReference type="ARBA" id="ARBA00004651"/>
    </source>
</evidence>
<evidence type="ECO:0000256" key="6">
    <source>
        <dbReference type="ARBA" id="ARBA00022989"/>
    </source>
</evidence>
<protein>
    <submittedName>
        <fullName evidence="9">Iron ABC transporter permease</fullName>
    </submittedName>
</protein>
<dbReference type="EMBL" id="BAABBN010000012">
    <property type="protein sequence ID" value="GAA3936239.1"/>
    <property type="molecule type" value="Genomic_DNA"/>
</dbReference>
<dbReference type="InterPro" id="IPR000522">
    <property type="entry name" value="ABC_transptr_permease_BtuC"/>
</dbReference>
<reference evidence="10" key="1">
    <citation type="journal article" date="2019" name="Int. J. Syst. Evol. Microbiol.">
        <title>The Global Catalogue of Microorganisms (GCM) 10K type strain sequencing project: providing services to taxonomists for standard genome sequencing and annotation.</title>
        <authorList>
            <consortium name="The Broad Institute Genomics Platform"/>
            <consortium name="The Broad Institute Genome Sequencing Center for Infectious Disease"/>
            <person name="Wu L."/>
            <person name="Ma J."/>
        </authorList>
    </citation>
    <scope>NUCLEOTIDE SEQUENCE [LARGE SCALE GENOMIC DNA]</scope>
    <source>
        <strain evidence="10">JCM 17551</strain>
    </source>
</reference>
<dbReference type="SUPFAM" id="SSF81345">
    <property type="entry name" value="ABC transporter involved in vitamin B12 uptake, BtuC"/>
    <property type="match status" value="1"/>
</dbReference>
<sequence>MRLNPSRPITKQAFGLCVLLLLLILCVMINMVHGPANISLNQLSGILANQFVAMFDLELLNTDHINIRPWMNNVILDVRMPRIIIGIFAGACLAICGAVMQGMFRNPLASPSVLGVSAGASLGAVIALYSGLAAITVWALPTFAFIGSAITLFVVYRIASHRGQTTIGTLLLAGVALGALNSAASSMILALSLNNWDVGKTIVYWTMGGIEARTWDHVLLILPFAVSGISLLLFYARDLDAMLLGETHAASIGVSVDQVRRKLLVITALLVGATVSVCGAIGFVGLVVPHIMRLMLGPHHRYLLPASALGGAITLVGADLLLRWAFTDRAIPLGVATASLGAPFFLFLLIKKDWASKASI</sequence>
<comment type="subcellular location">
    <subcellularLocation>
        <location evidence="1">Cell membrane</location>
        <topology evidence="1">Multi-pass membrane protein</topology>
    </subcellularLocation>
</comment>
<dbReference type="Pfam" id="PF01032">
    <property type="entry name" value="FecCD"/>
    <property type="match status" value="1"/>
</dbReference>
<feature type="transmembrane region" description="Helical" evidence="8">
    <location>
        <begin position="329"/>
        <end position="350"/>
    </location>
</feature>
<dbReference type="InterPro" id="IPR037294">
    <property type="entry name" value="ABC_BtuC-like"/>
</dbReference>
<comment type="caution">
    <text evidence="9">The sequence shown here is derived from an EMBL/GenBank/DDBJ whole genome shotgun (WGS) entry which is preliminary data.</text>
</comment>